<dbReference type="Proteomes" id="UP001642484">
    <property type="component" value="Unassembled WGS sequence"/>
</dbReference>
<keyword evidence="1" id="KW-0723">Serine/threonine-protein kinase</keyword>
<keyword evidence="2" id="KW-0808">Transferase</keyword>
<dbReference type="Gene3D" id="3.40.50.410">
    <property type="entry name" value="von Willebrand factor, type A domain"/>
    <property type="match status" value="1"/>
</dbReference>
<evidence type="ECO:0000256" key="2">
    <source>
        <dbReference type="ARBA" id="ARBA00022679"/>
    </source>
</evidence>
<accession>A0ABP0P949</accession>
<dbReference type="SUPFAM" id="SSF56112">
    <property type="entry name" value="Protein kinase-like (PK-like)"/>
    <property type="match status" value="2"/>
</dbReference>
<dbReference type="GO" id="GO:0016301">
    <property type="term" value="F:kinase activity"/>
    <property type="evidence" value="ECO:0007669"/>
    <property type="project" value="UniProtKB-KW"/>
</dbReference>
<dbReference type="Pfam" id="PF13519">
    <property type="entry name" value="VWA_2"/>
    <property type="match status" value="1"/>
</dbReference>
<gene>
    <name evidence="9" type="ORF">CCMP2556_LOCUS35713</name>
</gene>
<evidence type="ECO:0000313" key="9">
    <source>
        <dbReference type="EMBL" id="CAK9072582.1"/>
    </source>
</evidence>
<dbReference type="PROSITE" id="PS51158">
    <property type="entry name" value="ALPHA_KINASE"/>
    <property type="match status" value="1"/>
</dbReference>
<evidence type="ECO:0000256" key="5">
    <source>
        <dbReference type="ARBA" id="ARBA00022840"/>
    </source>
</evidence>
<dbReference type="Gene3D" id="3.20.200.10">
    <property type="entry name" value="MHCK/EF2 kinase"/>
    <property type="match status" value="1"/>
</dbReference>
<evidence type="ECO:0000259" key="7">
    <source>
        <dbReference type="PROSITE" id="PS50234"/>
    </source>
</evidence>
<feature type="compositionally biased region" description="Acidic residues" evidence="6">
    <location>
        <begin position="608"/>
        <end position="618"/>
    </location>
</feature>
<dbReference type="PANTHER" id="PTHR45992">
    <property type="entry name" value="EUKARYOTIC ELONGATION FACTOR 2 KINASE-RELATED"/>
    <property type="match status" value="1"/>
</dbReference>
<dbReference type="Pfam" id="PF02816">
    <property type="entry name" value="Alpha_kinase"/>
    <property type="match status" value="2"/>
</dbReference>
<keyword evidence="10" id="KW-1185">Reference proteome</keyword>
<dbReference type="PANTHER" id="PTHR45992:SF11">
    <property type="entry name" value="ALPHA-TYPE PROTEIN KINASE DOMAIN-CONTAINING PROTEIN"/>
    <property type="match status" value="1"/>
</dbReference>
<keyword evidence="5" id="KW-0067">ATP-binding</keyword>
<feature type="domain" description="VWFA" evidence="7">
    <location>
        <begin position="120"/>
        <end position="339"/>
    </location>
</feature>
<keyword evidence="3" id="KW-0547">Nucleotide-binding</keyword>
<comment type="caution">
    <text evidence="9">The sequence shown here is derived from an EMBL/GenBank/DDBJ whole genome shotgun (WGS) entry which is preliminary data.</text>
</comment>
<reference evidence="9 10" key="1">
    <citation type="submission" date="2024-02" db="EMBL/GenBank/DDBJ databases">
        <authorList>
            <person name="Chen Y."/>
            <person name="Shah S."/>
            <person name="Dougan E. K."/>
            <person name="Thang M."/>
            <person name="Chan C."/>
        </authorList>
    </citation>
    <scope>NUCLEOTIDE SEQUENCE [LARGE SCALE GENOMIC DNA]</scope>
</reference>
<sequence>MASSMESSVDSMVDFIQSQHGQLRQQQRRISSADLKAALQYGRRSETITPYGPNKGLLRLKFEYRGMTHITDIDGRQITCWAKGLALKRVETSQIHRETMTHWRDHRQFLKENPRSISNHTIFIIDQSGSMKMSDVPGARNRSVAVFTEILLNLMETIVKPQACGGHDAITIMDMRDSTTILLDKEPYDLLTYNKIIDLLQSIEHSQPKGQGNFIPAFEKAHAVVSSCLTHNSCNVNVVFLTDGRPSDQKRRLQFGLGDGLAQSTWVLEQVRSLVKAIARKLQDRGSFTFVAFGAASSGKRSLEFLQHLAEAAKLEGCPSKAIDSETSTAALGSVLTTISTLATAHCTSLTPGQSLYPKRLLAIDDGLPLGQQLERYKRPNSRDFDVLSKSNDGLSRIVYLKQRDEHGKRVKNQKPFLDPLADGLAILKRPFAQGAERFAFIAREVRHSSNQLACRFVGDWLVAKQSNRLEKGKPITGFHVMYTKLQTTAARWAKKFNTRLQFLEQHCPVCLPHVEMVDCFVYKWEPRSQPEPHGTQSRKEVNWKELEECLVEPLLDPKIMFVKFNNNNGHVGGAIVADNAEADIMRWLASDQYPGKTDGLGAIVEDEDEDDDEEDVQEDPKVQEAGKISERYSWPKPTHKEIGDLKMLEQQPGEVAQAFSHYSCYFYTKRQLLLVDLQGKVLPTGQRQVIKLTDPAIHTFDEVRRRQYGITDKGQEGIKRFFKHHQCNALCKALGVPSALEQKSYHTGLDNLMAYKGSRAAKGSGKSRV</sequence>
<dbReference type="SUPFAM" id="SSF53300">
    <property type="entry name" value="vWA-like"/>
    <property type="match status" value="1"/>
</dbReference>
<evidence type="ECO:0000256" key="3">
    <source>
        <dbReference type="ARBA" id="ARBA00022741"/>
    </source>
</evidence>
<dbReference type="CDD" id="cd00198">
    <property type="entry name" value="vWFA"/>
    <property type="match status" value="1"/>
</dbReference>
<dbReference type="SMART" id="SM00811">
    <property type="entry name" value="Alpha_kinase"/>
    <property type="match status" value="1"/>
</dbReference>
<evidence type="ECO:0000313" key="10">
    <source>
        <dbReference type="Proteomes" id="UP001642484"/>
    </source>
</evidence>
<dbReference type="InterPro" id="IPR051852">
    <property type="entry name" value="Alpha-type_PK"/>
</dbReference>
<dbReference type="SMART" id="SM00327">
    <property type="entry name" value="VWA"/>
    <property type="match status" value="1"/>
</dbReference>
<feature type="domain" description="Alpha-type protein kinase" evidence="8">
    <location>
        <begin position="409"/>
        <end position="740"/>
    </location>
</feature>
<dbReference type="InterPro" id="IPR004166">
    <property type="entry name" value="a-kinase_dom"/>
</dbReference>
<name>A0ABP0P949_9DINO</name>
<feature type="compositionally biased region" description="Basic and acidic residues" evidence="6">
    <location>
        <begin position="619"/>
        <end position="628"/>
    </location>
</feature>
<evidence type="ECO:0000259" key="8">
    <source>
        <dbReference type="PROSITE" id="PS51158"/>
    </source>
</evidence>
<evidence type="ECO:0000256" key="6">
    <source>
        <dbReference type="SAM" id="MobiDB-lite"/>
    </source>
</evidence>
<feature type="region of interest" description="Disordered" evidence="6">
    <location>
        <begin position="608"/>
        <end position="628"/>
    </location>
</feature>
<dbReference type="InterPro" id="IPR011009">
    <property type="entry name" value="Kinase-like_dom_sf"/>
</dbReference>
<keyword evidence="4" id="KW-0418">Kinase</keyword>
<protein>
    <recommendedName>
        <fullName evidence="11">Alpha-type protein kinase domain-containing protein</fullName>
    </recommendedName>
</protein>
<dbReference type="InterPro" id="IPR036465">
    <property type="entry name" value="vWFA_dom_sf"/>
</dbReference>
<evidence type="ECO:0008006" key="11">
    <source>
        <dbReference type="Google" id="ProtNLM"/>
    </source>
</evidence>
<evidence type="ECO:0000256" key="4">
    <source>
        <dbReference type="ARBA" id="ARBA00022777"/>
    </source>
</evidence>
<dbReference type="EMBL" id="CAXAMN010022773">
    <property type="protein sequence ID" value="CAK9072582.1"/>
    <property type="molecule type" value="Genomic_DNA"/>
</dbReference>
<proteinExistence type="predicted"/>
<dbReference type="PROSITE" id="PS50234">
    <property type="entry name" value="VWFA"/>
    <property type="match status" value="1"/>
</dbReference>
<dbReference type="InterPro" id="IPR002035">
    <property type="entry name" value="VWF_A"/>
</dbReference>
<organism evidence="9 10">
    <name type="scientific">Durusdinium trenchii</name>
    <dbReference type="NCBI Taxonomy" id="1381693"/>
    <lineage>
        <taxon>Eukaryota</taxon>
        <taxon>Sar</taxon>
        <taxon>Alveolata</taxon>
        <taxon>Dinophyceae</taxon>
        <taxon>Suessiales</taxon>
        <taxon>Symbiodiniaceae</taxon>
        <taxon>Durusdinium</taxon>
    </lineage>
</organism>
<evidence type="ECO:0000256" key="1">
    <source>
        <dbReference type="ARBA" id="ARBA00022527"/>
    </source>
</evidence>